<gene>
    <name evidence="1" type="ORF">AZE42_07381</name>
</gene>
<sequence>MQPIAQSLFRHLPTELAVLILTFAARPHFRRISDVTGRTRGSDVYSFALALCLVSRHVRRLVLPVMLETMFLWDDHNVIAFLRALRMQNNYRLQGNHLHFEYAAHIRRVCIGRLCEPPGESTEAVIGLGVKVRSPPATLSATDFSILAPVILAASSLAIDFESLHLLCGCLQHAWRRPVNTDIHDPSQPPWSTKTLTLSGTFNPAHLLATTAQGSAFLASISHLIFLPPTITESEMRIRQLQEEDDVKLPSWMMRISWASFKCLRSVLLPLPYTKLPVVEGQYTSGRRVDLLTLSLPSDASVHTSARHLSCRLRRAFLSRGVYKKINTHGCPVTGGGRILAVKDDIVQGYTLLIDWDETWACGIEDGL</sequence>
<dbReference type="STRING" id="180088.A0A1J8PVM9"/>
<proteinExistence type="predicted"/>
<name>A0A1J8PVM9_9AGAM</name>
<protein>
    <recommendedName>
        <fullName evidence="3">F-box domain-containing protein</fullName>
    </recommendedName>
</protein>
<dbReference type="Proteomes" id="UP000183567">
    <property type="component" value="Unassembled WGS sequence"/>
</dbReference>
<dbReference type="OrthoDB" id="2606310at2759"/>
<dbReference type="EMBL" id="LVVM01004936">
    <property type="protein sequence ID" value="OJA11787.1"/>
    <property type="molecule type" value="Genomic_DNA"/>
</dbReference>
<evidence type="ECO:0000313" key="2">
    <source>
        <dbReference type="Proteomes" id="UP000183567"/>
    </source>
</evidence>
<keyword evidence="2" id="KW-1185">Reference proteome</keyword>
<organism evidence="1 2">
    <name type="scientific">Rhizopogon vesiculosus</name>
    <dbReference type="NCBI Taxonomy" id="180088"/>
    <lineage>
        <taxon>Eukaryota</taxon>
        <taxon>Fungi</taxon>
        <taxon>Dikarya</taxon>
        <taxon>Basidiomycota</taxon>
        <taxon>Agaricomycotina</taxon>
        <taxon>Agaricomycetes</taxon>
        <taxon>Agaricomycetidae</taxon>
        <taxon>Boletales</taxon>
        <taxon>Suillineae</taxon>
        <taxon>Rhizopogonaceae</taxon>
        <taxon>Rhizopogon</taxon>
    </lineage>
</organism>
<reference evidence="1 2" key="1">
    <citation type="submission" date="2016-03" db="EMBL/GenBank/DDBJ databases">
        <title>Comparative genomics of the ectomycorrhizal sister species Rhizopogon vinicolor and Rhizopogon vesiculosus (Basidiomycota: Boletales) reveals a divergence of the mating type B locus.</title>
        <authorList>
            <person name="Mujic A.B."/>
            <person name="Kuo A."/>
            <person name="Tritt A."/>
            <person name="Lipzen A."/>
            <person name="Chen C."/>
            <person name="Johnson J."/>
            <person name="Sharma A."/>
            <person name="Barry K."/>
            <person name="Grigoriev I.V."/>
            <person name="Spatafora J.W."/>
        </authorList>
    </citation>
    <scope>NUCLEOTIDE SEQUENCE [LARGE SCALE GENOMIC DNA]</scope>
    <source>
        <strain evidence="1 2">AM-OR11-056</strain>
    </source>
</reference>
<comment type="caution">
    <text evidence="1">The sequence shown here is derived from an EMBL/GenBank/DDBJ whole genome shotgun (WGS) entry which is preliminary data.</text>
</comment>
<evidence type="ECO:0008006" key="3">
    <source>
        <dbReference type="Google" id="ProtNLM"/>
    </source>
</evidence>
<evidence type="ECO:0000313" key="1">
    <source>
        <dbReference type="EMBL" id="OJA11787.1"/>
    </source>
</evidence>
<dbReference type="AlphaFoldDB" id="A0A1J8PVM9"/>
<accession>A0A1J8PVM9</accession>